<keyword evidence="4" id="KW-1185">Reference proteome</keyword>
<dbReference type="RefSeq" id="WP_345460992.1">
    <property type="nucleotide sequence ID" value="NZ_BAABKG010000004.1"/>
</dbReference>
<feature type="coiled-coil region" evidence="1">
    <location>
        <begin position="332"/>
        <end position="437"/>
    </location>
</feature>
<evidence type="ECO:0000256" key="1">
    <source>
        <dbReference type="SAM" id="Coils"/>
    </source>
</evidence>
<dbReference type="Gene3D" id="3.40.50.300">
    <property type="entry name" value="P-loop containing nucleotide triphosphate hydrolases"/>
    <property type="match status" value="1"/>
</dbReference>
<dbReference type="Pfam" id="PF10088">
    <property type="entry name" value="DUF2326"/>
    <property type="match status" value="1"/>
</dbReference>
<evidence type="ECO:0000313" key="3">
    <source>
        <dbReference type="EMBL" id="GAA5152517.1"/>
    </source>
</evidence>
<keyword evidence="1" id="KW-0175">Coiled coil</keyword>
<protein>
    <recommendedName>
        <fullName evidence="2">DUF2326 domain-containing protein</fullName>
    </recommendedName>
</protein>
<feature type="domain" description="DUF2326" evidence="2">
    <location>
        <begin position="461"/>
        <end position="595"/>
    </location>
</feature>
<dbReference type="InterPro" id="IPR027417">
    <property type="entry name" value="P-loop_NTPase"/>
</dbReference>
<name>A0ABP9PUS1_9ACTN</name>
<dbReference type="InterPro" id="IPR018760">
    <property type="entry name" value="DUF2326"/>
</dbReference>
<comment type="caution">
    <text evidence="3">The sequence shown here is derived from an EMBL/GenBank/DDBJ whole genome shotgun (WGS) entry which is preliminary data.</text>
</comment>
<gene>
    <name evidence="3" type="ORF">GCM10023340_32980</name>
</gene>
<proteinExistence type="predicted"/>
<reference evidence="4" key="1">
    <citation type="journal article" date="2019" name="Int. J. Syst. Evol. Microbiol.">
        <title>The Global Catalogue of Microorganisms (GCM) 10K type strain sequencing project: providing services to taxonomists for standard genome sequencing and annotation.</title>
        <authorList>
            <consortium name="The Broad Institute Genomics Platform"/>
            <consortium name="The Broad Institute Genome Sequencing Center for Infectious Disease"/>
            <person name="Wu L."/>
            <person name="Ma J."/>
        </authorList>
    </citation>
    <scope>NUCLEOTIDE SEQUENCE [LARGE SCALE GENOMIC DNA]</scope>
    <source>
        <strain evidence="4">JCM 18459</strain>
    </source>
</reference>
<accession>A0ABP9PUS1</accession>
<evidence type="ECO:0000259" key="2">
    <source>
        <dbReference type="Pfam" id="PF10088"/>
    </source>
</evidence>
<organism evidence="3 4">
    <name type="scientific">Nocardioides marinquilinus</name>
    <dbReference type="NCBI Taxonomy" id="1210400"/>
    <lineage>
        <taxon>Bacteria</taxon>
        <taxon>Bacillati</taxon>
        <taxon>Actinomycetota</taxon>
        <taxon>Actinomycetes</taxon>
        <taxon>Propionibacteriales</taxon>
        <taxon>Nocardioidaceae</taxon>
        <taxon>Nocardioides</taxon>
    </lineage>
</organism>
<evidence type="ECO:0000313" key="4">
    <source>
        <dbReference type="Proteomes" id="UP001500221"/>
    </source>
</evidence>
<sequence>MKLYRLYSNRDDVFQAVQFNRGLSAVMAEIRVPANRQLDTHNLGKTTIGELLDFCLLRGKNQDFFLYKHGERFADYTFYLEVQLPDGRFLTLARPVTPGSRVSFALSEAPLRDVTTLDSSFQWDHVGVAFDRARLLLDGYLSLDVLQPWHFRKLVGYLIRSQRDYQDVFQLGKFSGKHQEWKPFVGHLLGLSPQPVINLYSKREELAEVNAALATLTREWGGDDVDASVVDGLISVKRREIETRTASLDSFDFYEVDLRLTAEVVEGAEQSISALNDESYRLAQLMQRISESIAGEQVVFRPREAERLFNEAGVVFGEQIKRDYNQLVAFNQAITNERREALQQQLARAQQRAAEIRSELDRLNDDRARSLEFLRESDALVKYKELSRELATLQGELSALEARRSAASRLLELRRSARALQEEFGHLETQVESEIEELSADEGSRFGRLRRYFTEIVYEVLGQNALIAIRVNSQGGLEFTAEFIGDAGNATSGDRGTSYRKLLCIAFDLAMLRAYSDVTFPRFVYHDGALEQLEPRKREKLIGVLREYDRLGFQPVISLLDSDLPAPLGSSPSTLSAGDVVLTLHDEGASGRLFRDESW</sequence>
<dbReference type="Proteomes" id="UP001500221">
    <property type="component" value="Unassembled WGS sequence"/>
</dbReference>
<dbReference type="EMBL" id="BAABKG010000004">
    <property type="protein sequence ID" value="GAA5152517.1"/>
    <property type="molecule type" value="Genomic_DNA"/>
</dbReference>